<evidence type="ECO:0000256" key="6">
    <source>
        <dbReference type="ARBA" id="ARBA00022664"/>
    </source>
</evidence>
<evidence type="ECO:0000256" key="11">
    <source>
        <dbReference type="ARBA" id="ARBA00023187"/>
    </source>
</evidence>
<feature type="region of interest" description="Disordered" evidence="13">
    <location>
        <begin position="1"/>
        <end position="354"/>
    </location>
</feature>
<dbReference type="GO" id="GO:0006417">
    <property type="term" value="P:regulation of translation"/>
    <property type="evidence" value="ECO:0007669"/>
    <property type="project" value="UniProtKB-KW"/>
</dbReference>
<feature type="compositionally biased region" description="Acidic residues" evidence="13">
    <location>
        <begin position="186"/>
        <end position="196"/>
    </location>
</feature>
<proteinExistence type="inferred from homology"/>
<dbReference type="GO" id="GO:0000184">
    <property type="term" value="P:nuclear-transcribed mRNA catabolic process, nonsense-mediated decay"/>
    <property type="evidence" value="ECO:0007669"/>
    <property type="project" value="UniProtKB-KW"/>
</dbReference>
<feature type="compositionally biased region" description="Acidic residues" evidence="13">
    <location>
        <begin position="65"/>
        <end position="92"/>
    </location>
</feature>
<comment type="caution">
    <text evidence="15">The sequence shown here is derived from an EMBL/GenBank/DDBJ whole genome shotgun (WGS) entry which is preliminary data.</text>
</comment>
<dbReference type="PANTHER" id="PTHR46837:SF5">
    <property type="entry name" value="PROTEIN MLN51 HOMOLOG"/>
    <property type="match status" value="1"/>
</dbReference>
<evidence type="ECO:0000256" key="12">
    <source>
        <dbReference type="ARBA" id="ARBA00023242"/>
    </source>
</evidence>
<evidence type="ECO:0000256" key="2">
    <source>
        <dbReference type="ARBA" id="ARBA00004496"/>
    </source>
</evidence>
<keyword evidence="5" id="KW-0963">Cytoplasm</keyword>
<dbReference type="InterPro" id="IPR044796">
    <property type="entry name" value="MLN51_plant"/>
</dbReference>
<evidence type="ECO:0000256" key="10">
    <source>
        <dbReference type="ARBA" id="ARBA00023161"/>
    </source>
</evidence>
<dbReference type="GO" id="GO:0051028">
    <property type="term" value="P:mRNA transport"/>
    <property type="evidence" value="ECO:0007669"/>
    <property type="project" value="UniProtKB-KW"/>
</dbReference>
<feature type="compositionally biased region" description="Low complexity" evidence="13">
    <location>
        <begin position="547"/>
        <end position="556"/>
    </location>
</feature>
<keyword evidence="7" id="KW-0509">mRNA transport</keyword>
<accession>A0A4S4DS90</accession>
<dbReference type="InterPro" id="IPR018545">
    <property type="entry name" value="Btz_dom"/>
</dbReference>
<dbReference type="EMBL" id="SDRB02010657">
    <property type="protein sequence ID" value="THG05246.1"/>
    <property type="molecule type" value="Genomic_DNA"/>
</dbReference>
<feature type="compositionally biased region" description="Basic and acidic residues" evidence="13">
    <location>
        <begin position="197"/>
        <end position="260"/>
    </location>
</feature>
<feature type="compositionally biased region" description="Basic residues" evidence="13">
    <location>
        <begin position="261"/>
        <end position="273"/>
    </location>
</feature>
<dbReference type="GO" id="GO:0006397">
    <property type="term" value="P:mRNA processing"/>
    <property type="evidence" value="ECO:0007669"/>
    <property type="project" value="UniProtKB-KW"/>
</dbReference>
<dbReference type="GO" id="GO:0003729">
    <property type="term" value="F:mRNA binding"/>
    <property type="evidence" value="ECO:0007669"/>
    <property type="project" value="InterPro"/>
</dbReference>
<feature type="region of interest" description="Disordered" evidence="13">
    <location>
        <begin position="438"/>
        <end position="573"/>
    </location>
</feature>
<comment type="subcellular location">
    <subcellularLocation>
        <location evidence="2">Cytoplasm</location>
    </subcellularLocation>
    <subcellularLocation>
        <location evidence="1">Nucleus</location>
    </subcellularLocation>
</comment>
<evidence type="ECO:0000256" key="1">
    <source>
        <dbReference type="ARBA" id="ARBA00004123"/>
    </source>
</evidence>
<keyword evidence="6" id="KW-0507">mRNA processing</keyword>
<evidence type="ECO:0000256" key="4">
    <source>
        <dbReference type="ARBA" id="ARBA00022448"/>
    </source>
</evidence>
<feature type="compositionally biased region" description="Gly residues" evidence="13">
    <location>
        <begin position="562"/>
        <end position="572"/>
    </location>
</feature>
<dbReference type="GO" id="GO:0005737">
    <property type="term" value="C:cytoplasm"/>
    <property type="evidence" value="ECO:0007669"/>
    <property type="project" value="UniProtKB-SubCell"/>
</dbReference>
<protein>
    <recommendedName>
        <fullName evidence="14">Btz domain-containing protein</fullName>
    </recommendedName>
</protein>
<evidence type="ECO:0000256" key="9">
    <source>
        <dbReference type="ARBA" id="ARBA00022884"/>
    </source>
</evidence>
<sequence length="995" mass="110475">MAAAGEEEVEYESDPEEAKRLLRMRRREASDDEDEEERERPLRRIDSRAAIGSDGESDGQGAAAEYDDEESEIEEEELEEVEVEADVVEEAEHEVRGGKDSVEIGSEDEKELDGDAPRSVGESMELLQGVNQVEEEKKENEPFAVPTAGAFYMHDDRFRDNAGGGRHRNGRGKTTQIDKKEREREREEEEEEEEEAGGEHDRDGHGDDDRRRSRADREGEDDWRRTLGERKLWESKDDRKWGHDKFEEMTLQERRYEKGTRNSRGHYRPRGKNRGADRGFPRVNKSKAYDNNTQNHAPKGFRGRGPRRYEPSRNNSEAPQTQLRNRSGKSIEKTLHVTSGRAPMATSNSESNPVPARKQVFASSLNYASPPFYPSLSSNKETTLTQNKDVQAGTTNRNLRSAVMDENFSVSQSNTMMRGKDVVDSIGMEKLYINDSVSPVAGKPSTSLQLPLSRPSLVNNTQPLRPRAQGRNLVPSGQMTCQPGAPHSQVTRASPPNQLHTVQRNPVQSRVQPSFQASVQSPGSGSQTTSPPKAALSINYFEPGELESPPESSKSKNASIGKGKGSVQGSGRGSFLYGGTQVMGASGNMGSGHGDQNFPGTPAFLPVMPFSGQHSGGMGVPAVGMAFPGYVAQPQLGLGNSEMTWLPVLAGAAGALGTTYCSPYIAVDGAYHSRPSGKTSSSEASRVLLGTNPVKTIGNFSESDTRLDTGGHDSDTQVDRRNPRTVGEEKGTEPESRQIEGREREIDRGKRETDRGQREQALTCFVFVFVFCLRLRIVFAASSSSSSSSSHRLPLPLSSSSVFYLLGRAVVPCGGELVRSSLWNRGRHMGLRVWTQRKGQAAASIQRPEPITMRLKSKGPVFGKGLSKGYFRNAWEAVLLCLMCKEDNTNKPNNEWKASQRPEVASEEFGQRQKNTRRQVEFHNLFSAYVQALCDLQYLFWSTLGRSIFHDILDLELIFLLRILDHCNGVESFNFIQSYVLRFLVPKRFETPLTL</sequence>
<gene>
    <name evidence="15" type="ORF">TEA_026873</name>
</gene>
<dbReference type="SMART" id="SM01044">
    <property type="entry name" value="Btz"/>
    <property type="match status" value="1"/>
</dbReference>
<feature type="compositionally biased region" description="Polar residues" evidence="13">
    <location>
        <begin position="312"/>
        <end position="325"/>
    </location>
</feature>
<feature type="compositionally biased region" description="Basic and acidic residues" evidence="13">
    <location>
        <begin position="93"/>
        <end position="102"/>
    </location>
</feature>
<feature type="compositionally biased region" description="Basic and acidic residues" evidence="13">
    <location>
        <begin position="176"/>
        <end position="185"/>
    </location>
</feature>
<feature type="compositionally biased region" description="Polar residues" evidence="13">
    <location>
        <begin position="444"/>
        <end position="463"/>
    </location>
</feature>
<feature type="compositionally biased region" description="Polar residues" evidence="13">
    <location>
        <begin position="488"/>
        <end position="519"/>
    </location>
</feature>
<keyword evidence="4" id="KW-0813">Transport</keyword>
<dbReference type="GO" id="GO:0008380">
    <property type="term" value="P:RNA splicing"/>
    <property type="evidence" value="ECO:0007669"/>
    <property type="project" value="UniProtKB-KW"/>
</dbReference>
<keyword evidence="11" id="KW-0508">mRNA splicing</keyword>
<evidence type="ECO:0000313" key="15">
    <source>
        <dbReference type="EMBL" id="THG05246.1"/>
    </source>
</evidence>
<organism evidence="15 16">
    <name type="scientific">Camellia sinensis var. sinensis</name>
    <name type="common">China tea</name>
    <dbReference type="NCBI Taxonomy" id="542762"/>
    <lineage>
        <taxon>Eukaryota</taxon>
        <taxon>Viridiplantae</taxon>
        <taxon>Streptophyta</taxon>
        <taxon>Embryophyta</taxon>
        <taxon>Tracheophyta</taxon>
        <taxon>Spermatophyta</taxon>
        <taxon>Magnoliopsida</taxon>
        <taxon>eudicotyledons</taxon>
        <taxon>Gunneridae</taxon>
        <taxon>Pentapetalae</taxon>
        <taxon>asterids</taxon>
        <taxon>Ericales</taxon>
        <taxon>Theaceae</taxon>
        <taxon>Camellia</taxon>
    </lineage>
</organism>
<feature type="compositionally biased region" description="Low complexity" evidence="13">
    <location>
        <begin position="520"/>
        <end position="532"/>
    </location>
</feature>
<dbReference type="Pfam" id="PF09405">
    <property type="entry name" value="Btz"/>
    <property type="match status" value="1"/>
</dbReference>
<evidence type="ECO:0000256" key="7">
    <source>
        <dbReference type="ARBA" id="ARBA00022816"/>
    </source>
</evidence>
<dbReference type="AlphaFoldDB" id="A0A4S4DS90"/>
<evidence type="ECO:0000256" key="13">
    <source>
        <dbReference type="SAM" id="MobiDB-lite"/>
    </source>
</evidence>
<evidence type="ECO:0000256" key="8">
    <source>
        <dbReference type="ARBA" id="ARBA00022845"/>
    </source>
</evidence>
<feature type="region of interest" description="Disordered" evidence="13">
    <location>
        <begin position="699"/>
        <end position="754"/>
    </location>
</feature>
<feature type="domain" description="Btz" evidence="14">
    <location>
        <begin position="99"/>
        <end position="275"/>
    </location>
</feature>
<evidence type="ECO:0000259" key="14">
    <source>
        <dbReference type="SMART" id="SM01044"/>
    </source>
</evidence>
<dbReference type="PANTHER" id="PTHR46837">
    <property type="entry name" value="PROTEIN MLN51 HOMOLOG"/>
    <property type="match status" value="1"/>
</dbReference>
<evidence type="ECO:0000256" key="5">
    <source>
        <dbReference type="ARBA" id="ARBA00022490"/>
    </source>
</evidence>
<evidence type="ECO:0000256" key="3">
    <source>
        <dbReference type="ARBA" id="ARBA00009548"/>
    </source>
</evidence>
<keyword evidence="8" id="KW-0810">Translation regulation</keyword>
<keyword evidence="9" id="KW-0694">RNA-binding</keyword>
<keyword evidence="12" id="KW-0539">Nucleus</keyword>
<keyword evidence="10" id="KW-0866">Nonsense-mediated mRNA decay</keyword>
<dbReference type="Proteomes" id="UP000306102">
    <property type="component" value="Unassembled WGS sequence"/>
</dbReference>
<feature type="compositionally biased region" description="Basic and acidic residues" evidence="13">
    <location>
        <begin position="703"/>
        <end position="754"/>
    </location>
</feature>
<feature type="compositionally biased region" description="Acidic residues" evidence="13">
    <location>
        <begin position="105"/>
        <end position="114"/>
    </location>
</feature>
<comment type="similarity">
    <text evidence="3">Belongs to the CASC3 family.</text>
</comment>
<name>A0A4S4DS90_CAMSN</name>
<dbReference type="GO" id="GO:0035145">
    <property type="term" value="C:exon-exon junction complex"/>
    <property type="evidence" value="ECO:0007669"/>
    <property type="project" value="InterPro"/>
</dbReference>
<reference evidence="15 16" key="1">
    <citation type="journal article" date="2018" name="Proc. Natl. Acad. Sci. U.S.A.">
        <title>Draft genome sequence of Camellia sinensis var. sinensis provides insights into the evolution of the tea genome and tea quality.</title>
        <authorList>
            <person name="Wei C."/>
            <person name="Yang H."/>
            <person name="Wang S."/>
            <person name="Zhao J."/>
            <person name="Liu C."/>
            <person name="Gao L."/>
            <person name="Xia E."/>
            <person name="Lu Y."/>
            <person name="Tai Y."/>
            <person name="She G."/>
            <person name="Sun J."/>
            <person name="Cao H."/>
            <person name="Tong W."/>
            <person name="Gao Q."/>
            <person name="Li Y."/>
            <person name="Deng W."/>
            <person name="Jiang X."/>
            <person name="Wang W."/>
            <person name="Chen Q."/>
            <person name="Zhang S."/>
            <person name="Li H."/>
            <person name="Wu J."/>
            <person name="Wang P."/>
            <person name="Li P."/>
            <person name="Shi C."/>
            <person name="Zheng F."/>
            <person name="Jian J."/>
            <person name="Huang B."/>
            <person name="Shan D."/>
            <person name="Shi M."/>
            <person name="Fang C."/>
            <person name="Yue Y."/>
            <person name="Li F."/>
            <person name="Li D."/>
            <person name="Wei S."/>
            <person name="Han B."/>
            <person name="Jiang C."/>
            <person name="Yin Y."/>
            <person name="Xia T."/>
            <person name="Zhang Z."/>
            <person name="Bennetzen J.L."/>
            <person name="Zhao S."/>
            <person name="Wan X."/>
        </authorList>
    </citation>
    <scope>NUCLEOTIDE SEQUENCE [LARGE SCALE GENOMIC DNA]</scope>
    <source>
        <strain evidence="16">cv. Shuchazao</strain>
        <tissue evidence="15">Leaf</tissue>
    </source>
</reference>
<dbReference type="STRING" id="542762.A0A4S4DS90"/>
<feature type="compositionally biased region" description="Basic and acidic residues" evidence="13">
    <location>
        <begin position="38"/>
        <end position="47"/>
    </location>
</feature>
<evidence type="ECO:0000313" key="16">
    <source>
        <dbReference type="Proteomes" id="UP000306102"/>
    </source>
</evidence>
<keyword evidence="16" id="KW-1185">Reference proteome</keyword>
<feature type="compositionally biased region" description="Acidic residues" evidence="13">
    <location>
        <begin position="1"/>
        <end position="15"/>
    </location>
</feature>